<dbReference type="SUPFAM" id="SSF53756">
    <property type="entry name" value="UDP-Glycosyltransferase/glycogen phosphorylase"/>
    <property type="match status" value="1"/>
</dbReference>
<organism evidence="4 5">
    <name type="scientific">Acidovorax facilis</name>
    <dbReference type="NCBI Taxonomy" id="12917"/>
    <lineage>
        <taxon>Bacteria</taxon>
        <taxon>Pseudomonadati</taxon>
        <taxon>Pseudomonadota</taxon>
        <taxon>Betaproteobacteria</taxon>
        <taxon>Burkholderiales</taxon>
        <taxon>Comamonadaceae</taxon>
        <taxon>Acidovorax</taxon>
    </lineage>
</organism>
<dbReference type="InterPro" id="IPR001296">
    <property type="entry name" value="Glyco_trans_1"/>
</dbReference>
<keyword evidence="5" id="KW-1185">Reference proteome</keyword>
<dbReference type="Gene3D" id="3.40.50.2000">
    <property type="entry name" value="Glycogen Phosphorylase B"/>
    <property type="match status" value="2"/>
</dbReference>
<dbReference type="EMBL" id="JBHSAJ010000173">
    <property type="protein sequence ID" value="MFC3938220.1"/>
    <property type="molecule type" value="Genomic_DNA"/>
</dbReference>
<name>A0ABV8DI48_9BURK</name>
<feature type="domain" description="Glycosyltransferase subfamily 4-like N-terminal" evidence="3">
    <location>
        <begin position="63"/>
        <end position="173"/>
    </location>
</feature>
<comment type="caution">
    <text evidence="4">The sequence shown here is derived from an EMBL/GenBank/DDBJ whole genome shotgun (WGS) entry which is preliminary data.</text>
</comment>
<protein>
    <submittedName>
        <fullName evidence="4">Glycosyltransferase family 4 protein</fullName>
    </submittedName>
</protein>
<proteinExistence type="predicted"/>
<evidence type="ECO:0000313" key="5">
    <source>
        <dbReference type="Proteomes" id="UP001595693"/>
    </source>
</evidence>
<reference evidence="5" key="1">
    <citation type="journal article" date="2019" name="Int. J. Syst. Evol. Microbiol.">
        <title>The Global Catalogue of Microorganisms (GCM) 10K type strain sequencing project: providing services to taxonomists for standard genome sequencing and annotation.</title>
        <authorList>
            <consortium name="The Broad Institute Genomics Platform"/>
            <consortium name="The Broad Institute Genome Sequencing Center for Infectious Disease"/>
            <person name="Wu L."/>
            <person name="Ma J."/>
        </authorList>
    </citation>
    <scope>NUCLEOTIDE SEQUENCE [LARGE SCALE GENOMIC DNA]</scope>
    <source>
        <strain evidence="5">CCUG 2113</strain>
    </source>
</reference>
<keyword evidence="1" id="KW-0808">Transferase</keyword>
<feature type="domain" description="Glycosyl transferase family 1" evidence="2">
    <location>
        <begin position="196"/>
        <end position="351"/>
    </location>
</feature>
<gene>
    <name evidence="4" type="ORF">ACFOW3_26730</name>
</gene>
<sequence>MRVAFGVSVLARTVQQGGVDGIGTYTRELMAAMPPSAQLQPYLFDAPASLWQGATPAMSFGPFARQALAATLPGVDFGRVRRALCSGIDVIHATDHLVPRLRGTPVVATIFDAIPLSHPEWVRYRFKGLKNELWRRTAFWAQQVITISNYSRQEIATHFRLPEERITAIPLGVGSQWFAPVDESVEKAVRDRHALPDRYFVSVGTLQPRKNISRLLLAHASLPEPLQREFPLVVVGKPGWGCEDVVAQFNGGALKHVRWLQHLPDVDLQVVIKRATALVFPSLHEGFGLPVLEAFAAGVPVVASNTTSIPEVAGDAALLIDPLRIDELADAMRRVAENSELAGQLVARGRDRVRAFTWQACAEKTLRVYESMV</sequence>
<evidence type="ECO:0000313" key="4">
    <source>
        <dbReference type="EMBL" id="MFC3938220.1"/>
    </source>
</evidence>
<dbReference type="Proteomes" id="UP001595693">
    <property type="component" value="Unassembled WGS sequence"/>
</dbReference>
<dbReference type="PANTHER" id="PTHR46401:SF2">
    <property type="entry name" value="GLYCOSYLTRANSFERASE WBBK-RELATED"/>
    <property type="match status" value="1"/>
</dbReference>
<dbReference type="RefSeq" id="WP_055400495.1">
    <property type="nucleotide sequence ID" value="NZ_JAMXAX010000206.1"/>
</dbReference>
<evidence type="ECO:0000256" key="1">
    <source>
        <dbReference type="ARBA" id="ARBA00022679"/>
    </source>
</evidence>
<dbReference type="Pfam" id="PF00534">
    <property type="entry name" value="Glycos_transf_1"/>
    <property type="match status" value="1"/>
</dbReference>
<evidence type="ECO:0000259" key="2">
    <source>
        <dbReference type="Pfam" id="PF00534"/>
    </source>
</evidence>
<accession>A0ABV8DI48</accession>
<dbReference type="CDD" id="cd03809">
    <property type="entry name" value="GT4_MtfB-like"/>
    <property type="match status" value="1"/>
</dbReference>
<evidence type="ECO:0000259" key="3">
    <source>
        <dbReference type="Pfam" id="PF13439"/>
    </source>
</evidence>
<dbReference type="InterPro" id="IPR028098">
    <property type="entry name" value="Glyco_trans_4-like_N"/>
</dbReference>
<dbReference type="PANTHER" id="PTHR46401">
    <property type="entry name" value="GLYCOSYLTRANSFERASE WBBK-RELATED"/>
    <property type="match status" value="1"/>
</dbReference>
<dbReference type="Pfam" id="PF13439">
    <property type="entry name" value="Glyco_transf_4"/>
    <property type="match status" value="1"/>
</dbReference>